<feature type="transmembrane region" description="Helical" evidence="2">
    <location>
        <begin position="88"/>
        <end position="106"/>
    </location>
</feature>
<feature type="region of interest" description="Disordered" evidence="1">
    <location>
        <begin position="506"/>
        <end position="534"/>
    </location>
</feature>
<reference evidence="3 4" key="1">
    <citation type="submission" date="2012-05" db="EMBL/GenBank/DDBJ databases">
        <title>Finished chromosome of genome of Chamaesiphon sp. PCC 6605.</title>
        <authorList>
            <consortium name="US DOE Joint Genome Institute"/>
            <person name="Gugger M."/>
            <person name="Coursin T."/>
            <person name="Rippka R."/>
            <person name="Tandeau De Marsac N."/>
            <person name="Huntemann M."/>
            <person name="Wei C.-L."/>
            <person name="Han J."/>
            <person name="Detter J.C."/>
            <person name="Han C."/>
            <person name="Tapia R."/>
            <person name="Chen A."/>
            <person name="Kyrpides N."/>
            <person name="Mavromatis K."/>
            <person name="Markowitz V."/>
            <person name="Szeto E."/>
            <person name="Ivanova N."/>
            <person name="Pagani I."/>
            <person name="Pati A."/>
            <person name="Goodwin L."/>
            <person name="Nordberg H.P."/>
            <person name="Cantor M.N."/>
            <person name="Hua S.X."/>
            <person name="Woyke T."/>
            <person name="Kerfeld C.A."/>
        </authorList>
    </citation>
    <scope>NUCLEOTIDE SEQUENCE [LARGE SCALE GENOMIC DNA]</scope>
    <source>
        <strain evidence="4">ATCC 27169 / PCC 6605</strain>
    </source>
</reference>
<keyword evidence="2" id="KW-0812">Transmembrane</keyword>
<dbReference type="KEGG" id="cmp:Cha6605_3799"/>
<dbReference type="EMBL" id="CP003600">
    <property type="protein sequence ID" value="AFY94770.1"/>
    <property type="molecule type" value="Genomic_DNA"/>
</dbReference>
<gene>
    <name evidence="3" type="ORF">Cha6605_3799</name>
</gene>
<feature type="compositionally biased region" description="Basic and acidic residues" evidence="1">
    <location>
        <begin position="520"/>
        <end position="534"/>
    </location>
</feature>
<dbReference type="HOGENOM" id="CLU_581141_0_0_3"/>
<feature type="transmembrane region" description="Helical" evidence="2">
    <location>
        <begin position="453"/>
        <end position="472"/>
    </location>
</feature>
<keyword evidence="2" id="KW-0472">Membrane</keyword>
<proteinExistence type="predicted"/>
<dbReference type="AlphaFoldDB" id="K9UJ14"/>
<evidence type="ECO:0000313" key="4">
    <source>
        <dbReference type="Proteomes" id="UP000010366"/>
    </source>
</evidence>
<feature type="transmembrane region" description="Helical" evidence="2">
    <location>
        <begin position="37"/>
        <end position="58"/>
    </location>
</feature>
<evidence type="ECO:0000256" key="1">
    <source>
        <dbReference type="SAM" id="MobiDB-lite"/>
    </source>
</evidence>
<feature type="transmembrane region" description="Helical" evidence="2">
    <location>
        <begin position="372"/>
        <end position="389"/>
    </location>
</feature>
<feature type="compositionally biased region" description="Polar residues" evidence="1">
    <location>
        <begin position="507"/>
        <end position="518"/>
    </location>
</feature>
<dbReference type="eggNOG" id="ENOG502Z9UI">
    <property type="taxonomic scope" value="Bacteria"/>
</dbReference>
<feature type="transmembrane region" description="Helical" evidence="2">
    <location>
        <begin position="420"/>
        <end position="441"/>
    </location>
</feature>
<keyword evidence="4" id="KW-1185">Reference proteome</keyword>
<evidence type="ECO:0000313" key="3">
    <source>
        <dbReference type="EMBL" id="AFY94770.1"/>
    </source>
</evidence>
<keyword evidence="2" id="KW-1133">Transmembrane helix</keyword>
<evidence type="ECO:0000256" key="2">
    <source>
        <dbReference type="SAM" id="Phobius"/>
    </source>
</evidence>
<dbReference type="RefSeq" id="WP_015160890.1">
    <property type="nucleotide sequence ID" value="NC_019697.1"/>
</dbReference>
<feature type="transmembrane region" description="Helical" evidence="2">
    <location>
        <begin position="345"/>
        <end position="365"/>
    </location>
</feature>
<dbReference type="OrthoDB" id="568803at2"/>
<protein>
    <submittedName>
        <fullName evidence="3">Uncharacterized protein</fullName>
    </submittedName>
</protein>
<dbReference type="Proteomes" id="UP000010366">
    <property type="component" value="Chromosome"/>
</dbReference>
<accession>K9UJ14</accession>
<feature type="transmembrane region" description="Helical" evidence="2">
    <location>
        <begin position="395"/>
        <end position="413"/>
    </location>
</feature>
<name>K9UJ14_CHAP6</name>
<sequence>MLVAMTPDLLLQSEHIAQTGLPDLTQPQYLNQLADRLPLALAIFALLAIGLGAGMALFNFSLRNYPPNVVIGDWVMQSAQLMRGLQQIFLVTAIVLLGFGLCSTLANRQSNWEQARVAQKTPTLAAGELIQQSSPQVSYITQEPFTYTTQLDGKLVKVQDKRDVTRQSSVSGSNLQVTISPLKTNTSNSNNFTLDFRGDYQITNPIGTTNRFVFQIAPPTGYSLLQNFEVERNGKKLASTSPGEYRFPLQIAPGSISKLRVNYRAQGSPQWVYSAKAGSLDNFRMTIASSVPRLNFVSDVAPTKTTTNGDRQTFTWAFDRDASVQKPFGVAIGAPVAAQTGTLPLLLLLAPGIFGWWMLLLCLSIPMRLQDIAISGLAFFAGMFALTYFSRIGDFVSVWSGVSIVLLLLVWGLGRGNWRIALAAIISTLVGAVIPIYSFSIAEGSSVNGTRGMVLSAVALLSVFWLVARNWYDWYRLEPSERPLPERSHSEPEAIFTRHDLLEESAKYNQLNPGSPTQEEIERRRLRDEGIENK</sequence>
<organism evidence="3 4">
    <name type="scientific">Chamaesiphon minutus (strain ATCC 27169 / PCC 6605)</name>
    <dbReference type="NCBI Taxonomy" id="1173020"/>
    <lineage>
        <taxon>Bacteria</taxon>
        <taxon>Bacillati</taxon>
        <taxon>Cyanobacteriota</taxon>
        <taxon>Cyanophyceae</taxon>
        <taxon>Gomontiellales</taxon>
        <taxon>Chamaesiphonaceae</taxon>
        <taxon>Chamaesiphon</taxon>
    </lineage>
</organism>